<evidence type="ECO:0000256" key="3">
    <source>
        <dbReference type="ARBA" id="ARBA00023136"/>
    </source>
</evidence>
<reference evidence="4 5" key="1">
    <citation type="submission" date="2014-04" db="EMBL/GenBank/DDBJ databases">
        <authorList>
            <consortium name="DOE Joint Genome Institute"/>
            <person name="Kuo A."/>
            <person name="Kohler A."/>
            <person name="Nagy L.G."/>
            <person name="Floudas D."/>
            <person name="Copeland A."/>
            <person name="Barry K.W."/>
            <person name="Cichocki N."/>
            <person name="Veneault-Fourrey C."/>
            <person name="LaButti K."/>
            <person name="Lindquist E.A."/>
            <person name="Lipzen A."/>
            <person name="Lundell T."/>
            <person name="Morin E."/>
            <person name="Murat C."/>
            <person name="Sun H."/>
            <person name="Tunlid A."/>
            <person name="Henrissat B."/>
            <person name="Grigoriev I.V."/>
            <person name="Hibbett D.S."/>
            <person name="Martin F."/>
            <person name="Nordberg H.P."/>
            <person name="Cantor M.N."/>
            <person name="Hua S.X."/>
        </authorList>
    </citation>
    <scope>NUCLEOTIDE SEQUENCE [LARGE SCALE GENOMIC DNA]</scope>
    <source>
        <strain evidence="4 5">LaAM-08-1</strain>
    </source>
</reference>
<evidence type="ECO:0000313" key="4">
    <source>
        <dbReference type="EMBL" id="KIJ98840.1"/>
    </source>
</evidence>
<dbReference type="EMBL" id="KN838660">
    <property type="protein sequence ID" value="KIJ98840.1"/>
    <property type="molecule type" value="Genomic_DNA"/>
</dbReference>
<sequence length="321" mass="35915">MGLSACTKILRTISSPSLLPLFGYTPLYDPLPVRRLHHHMTYSPSTSSYSALPFSKLAVCFTTTQSSPSHIRLPSPFSPYPQTWLQSSECYASYSACLSQFPATLSIHVRSPICQPRRLHFPLGVGHPFLGPTLVDLGRDTTLNESDVWNLSPTMQSHPIFVKFSAIVQLSLDLILDFSLTFVSVVFNDAGCFFLKRILDAMDLEYPTSESQTRAYIYAFLSFTCRLLKAHADVQHLWYGLPASTRIRSGLMAAIYDKALKRKDFSGVVNKEEKDKHKDKTTTDDNCIRVYMDLCFGISTIVDPGSVITNGPPPQNKKRSC</sequence>
<protein>
    <submittedName>
        <fullName evidence="4">Uncharacterized protein</fullName>
    </submittedName>
</protein>
<gene>
    <name evidence="4" type="ORF">K443DRAFT_680424</name>
</gene>
<proteinExistence type="predicted"/>
<dbReference type="OrthoDB" id="6500128at2759"/>
<name>A0A0C9X143_9AGAR</name>
<dbReference type="HOGENOM" id="CLU_866168_0_0_1"/>
<keyword evidence="1" id="KW-0812">Transmembrane</keyword>
<dbReference type="InterPro" id="IPR036640">
    <property type="entry name" value="ABC1_TM_sf"/>
</dbReference>
<accession>A0A0C9X143</accession>
<dbReference type="GO" id="GO:0005524">
    <property type="term" value="F:ATP binding"/>
    <property type="evidence" value="ECO:0007669"/>
    <property type="project" value="InterPro"/>
</dbReference>
<dbReference type="GO" id="GO:0016020">
    <property type="term" value="C:membrane"/>
    <property type="evidence" value="ECO:0007669"/>
    <property type="project" value="InterPro"/>
</dbReference>
<dbReference type="AlphaFoldDB" id="A0A0C9X143"/>
<reference evidence="5" key="2">
    <citation type="submission" date="2015-01" db="EMBL/GenBank/DDBJ databases">
        <title>Evolutionary Origins and Diversification of the Mycorrhizal Mutualists.</title>
        <authorList>
            <consortium name="DOE Joint Genome Institute"/>
            <consortium name="Mycorrhizal Genomics Consortium"/>
            <person name="Kohler A."/>
            <person name="Kuo A."/>
            <person name="Nagy L.G."/>
            <person name="Floudas D."/>
            <person name="Copeland A."/>
            <person name="Barry K.W."/>
            <person name="Cichocki N."/>
            <person name="Veneault-Fourrey C."/>
            <person name="LaButti K."/>
            <person name="Lindquist E.A."/>
            <person name="Lipzen A."/>
            <person name="Lundell T."/>
            <person name="Morin E."/>
            <person name="Murat C."/>
            <person name="Riley R."/>
            <person name="Ohm R."/>
            <person name="Sun H."/>
            <person name="Tunlid A."/>
            <person name="Henrissat B."/>
            <person name="Grigoriev I.V."/>
            <person name="Hibbett D.S."/>
            <person name="Martin F."/>
        </authorList>
    </citation>
    <scope>NUCLEOTIDE SEQUENCE [LARGE SCALE GENOMIC DNA]</scope>
    <source>
        <strain evidence="5">LaAM-08-1</strain>
    </source>
</reference>
<keyword evidence="3" id="KW-0472">Membrane</keyword>
<evidence type="ECO:0000256" key="1">
    <source>
        <dbReference type="ARBA" id="ARBA00022692"/>
    </source>
</evidence>
<dbReference type="SUPFAM" id="SSF90123">
    <property type="entry name" value="ABC transporter transmembrane region"/>
    <property type="match status" value="1"/>
</dbReference>
<evidence type="ECO:0000256" key="2">
    <source>
        <dbReference type="ARBA" id="ARBA00022989"/>
    </source>
</evidence>
<evidence type="ECO:0000313" key="5">
    <source>
        <dbReference type="Proteomes" id="UP000054477"/>
    </source>
</evidence>
<organism evidence="4 5">
    <name type="scientific">Laccaria amethystina LaAM-08-1</name>
    <dbReference type="NCBI Taxonomy" id="1095629"/>
    <lineage>
        <taxon>Eukaryota</taxon>
        <taxon>Fungi</taxon>
        <taxon>Dikarya</taxon>
        <taxon>Basidiomycota</taxon>
        <taxon>Agaricomycotina</taxon>
        <taxon>Agaricomycetes</taxon>
        <taxon>Agaricomycetidae</taxon>
        <taxon>Agaricales</taxon>
        <taxon>Agaricineae</taxon>
        <taxon>Hydnangiaceae</taxon>
        <taxon>Laccaria</taxon>
    </lineage>
</organism>
<dbReference type="Proteomes" id="UP000054477">
    <property type="component" value="Unassembled WGS sequence"/>
</dbReference>
<keyword evidence="2" id="KW-1133">Transmembrane helix</keyword>
<keyword evidence="5" id="KW-1185">Reference proteome</keyword>
<dbReference type="STRING" id="1095629.A0A0C9X143"/>